<proteinExistence type="predicted"/>
<keyword evidence="1" id="KW-0472">Membrane</keyword>
<gene>
    <name evidence="2" type="ORF">ACFQ1U_03020</name>
</gene>
<keyword evidence="1" id="KW-0812">Transmembrane</keyword>
<sequence>MTRRFKKTVRSAVLDGVITPEEKAILKKVAKEENVSDIDAEVYIMQELKKQKAKNNKRDSWFSRNSSAIINTLGTLGGIVLTAFIKGKK</sequence>
<evidence type="ECO:0000313" key="3">
    <source>
        <dbReference type="Proteomes" id="UP001597062"/>
    </source>
</evidence>
<keyword evidence="3" id="KW-1185">Reference proteome</keyword>
<dbReference type="Proteomes" id="UP001597062">
    <property type="component" value="Unassembled WGS sequence"/>
</dbReference>
<protein>
    <recommendedName>
        <fullName evidence="4">Glutaminyl-tRNA synthetase</fullName>
    </recommendedName>
</protein>
<name>A0ABW3JQJ9_9FLAO</name>
<dbReference type="RefSeq" id="WP_386105175.1">
    <property type="nucleotide sequence ID" value="NZ_JBHTJR010000018.1"/>
</dbReference>
<evidence type="ECO:0000256" key="1">
    <source>
        <dbReference type="SAM" id="Phobius"/>
    </source>
</evidence>
<feature type="transmembrane region" description="Helical" evidence="1">
    <location>
        <begin position="68"/>
        <end position="85"/>
    </location>
</feature>
<keyword evidence="1" id="KW-1133">Transmembrane helix</keyword>
<reference evidence="3" key="1">
    <citation type="journal article" date="2019" name="Int. J. Syst. Evol. Microbiol.">
        <title>The Global Catalogue of Microorganisms (GCM) 10K type strain sequencing project: providing services to taxonomists for standard genome sequencing and annotation.</title>
        <authorList>
            <consortium name="The Broad Institute Genomics Platform"/>
            <consortium name="The Broad Institute Genome Sequencing Center for Infectious Disease"/>
            <person name="Wu L."/>
            <person name="Ma J."/>
        </authorList>
    </citation>
    <scope>NUCLEOTIDE SEQUENCE [LARGE SCALE GENOMIC DNA]</scope>
    <source>
        <strain evidence="3">CCUG 60527</strain>
    </source>
</reference>
<accession>A0ABW3JQJ9</accession>
<evidence type="ECO:0008006" key="4">
    <source>
        <dbReference type="Google" id="ProtNLM"/>
    </source>
</evidence>
<evidence type="ECO:0000313" key="2">
    <source>
        <dbReference type="EMBL" id="MFD0992165.1"/>
    </source>
</evidence>
<organism evidence="2 3">
    <name type="scientific">Tenacibaculum geojense</name>
    <dbReference type="NCBI Taxonomy" id="915352"/>
    <lineage>
        <taxon>Bacteria</taxon>
        <taxon>Pseudomonadati</taxon>
        <taxon>Bacteroidota</taxon>
        <taxon>Flavobacteriia</taxon>
        <taxon>Flavobacteriales</taxon>
        <taxon>Flavobacteriaceae</taxon>
        <taxon>Tenacibaculum</taxon>
    </lineage>
</organism>
<dbReference type="EMBL" id="JBHTJR010000018">
    <property type="protein sequence ID" value="MFD0992165.1"/>
    <property type="molecule type" value="Genomic_DNA"/>
</dbReference>
<comment type="caution">
    <text evidence="2">The sequence shown here is derived from an EMBL/GenBank/DDBJ whole genome shotgun (WGS) entry which is preliminary data.</text>
</comment>